<feature type="transmembrane region" description="Helical" evidence="1">
    <location>
        <begin position="16"/>
        <end position="37"/>
    </location>
</feature>
<keyword evidence="1" id="KW-1133">Transmembrane helix</keyword>
<evidence type="ECO:0000313" key="3">
    <source>
        <dbReference type="Proteomes" id="UP000509658"/>
    </source>
</evidence>
<accession>A0A6N0I0Q2</accession>
<name>A0A6N0I0Q2_9GAMM</name>
<dbReference type="AlphaFoldDB" id="A0A6N0I0Q2"/>
<protein>
    <submittedName>
        <fullName evidence="2">Uncharacterized protein</fullName>
    </submittedName>
</protein>
<dbReference type="EMBL" id="CP054491">
    <property type="protein sequence ID" value="QKQ28143.1"/>
    <property type="molecule type" value="Genomic_DNA"/>
</dbReference>
<proteinExistence type="predicted"/>
<keyword evidence="1" id="KW-0472">Membrane</keyword>
<reference evidence="2 3" key="1">
    <citation type="submission" date="2020-05" db="EMBL/GenBank/DDBJ databases">
        <title>Horizontal transmission and recombination maintain forever young bacterial symbiont genomes.</title>
        <authorList>
            <person name="Russell S.L."/>
            <person name="Pepper-Tunick E."/>
            <person name="Svedberg J."/>
            <person name="Byrne A."/>
            <person name="Ruelas Castillo J."/>
            <person name="Vollmers C."/>
            <person name="Beinart R.A."/>
            <person name="Corbett-Detig R."/>
        </authorList>
    </citation>
    <scope>NUCLEOTIDE SEQUENCE [LARGE SCALE GENOMIC DNA]</scope>
    <source>
        <strain evidence="2">Santa_Monica_outfall</strain>
    </source>
</reference>
<organism evidence="2 3">
    <name type="scientific">Candidatus Reidiella endopervernicosa</name>
    <dbReference type="NCBI Taxonomy" id="2738883"/>
    <lineage>
        <taxon>Bacteria</taxon>
        <taxon>Pseudomonadati</taxon>
        <taxon>Pseudomonadota</taxon>
        <taxon>Gammaproteobacteria</taxon>
        <taxon>Candidatus Reidiella</taxon>
    </lineage>
</organism>
<dbReference type="KEGG" id="rev:HUE57_04135"/>
<keyword evidence="3" id="KW-1185">Reference proteome</keyword>
<evidence type="ECO:0000313" key="2">
    <source>
        <dbReference type="EMBL" id="QKQ28143.1"/>
    </source>
</evidence>
<gene>
    <name evidence="2" type="ORF">HUE57_04135</name>
</gene>
<dbReference type="RefSeq" id="WP_174673715.1">
    <property type="nucleotide sequence ID" value="NZ_CP054491.1"/>
</dbReference>
<evidence type="ECO:0000256" key="1">
    <source>
        <dbReference type="SAM" id="Phobius"/>
    </source>
</evidence>
<sequence>MDSAIESSSIYKPKRILMLAIGLTSGLMLSIAIAFLMSACRKKHVV</sequence>
<dbReference type="Proteomes" id="UP000509658">
    <property type="component" value="Chromosome"/>
</dbReference>
<keyword evidence="1" id="KW-0812">Transmembrane</keyword>